<proteinExistence type="predicted"/>
<keyword evidence="3" id="KW-1185">Reference proteome</keyword>
<reference evidence="2" key="1">
    <citation type="submission" date="2023-08" db="EMBL/GenBank/DDBJ databases">
        <title>Pelteobagrus vachellii genome.</title>
        <authorList>
            <person name="Liu H."/>
        </authorList>
    </citation>
    <scope>NUCLEOTIDE SEQUENCE</scope>
    <source>
        <strain evidence="2">PRFRI_2022a</strain>
        <tissue evidence="2">Muscle</tissue>
    </source>
</reference>
<evidence type="ECO:0000313" key="2">
    <source>
        <dbReference type="EMBL" id="KAK2868303.1"/>
    </source>
</evidence>
<keyword evidence="1" id="KW-0472">Membrane</keyword>
<keyword evidence="1" id="KW-0812">Transmembrane</keyword>
<evidence type="ECO:0000313" key="3">
    <source>
        <dbReference type="Proteomes" id="UP001187315"/>
    </source>
</evidence>
<evidence type="ECO:0000256" key="1">
    <source>
        <dbReference type="SAM" id="Phobius"/>
    </source>
</evidence>
<feature type="transmembrane region" description="Helical" evidence="1">
    <location>
        <begin position="50"/>
        <end position="71"/>
    </location>
</feature>
<dbReference type="AlphaFoldDB" id="A0AA88P1A6"/>
<accession>A0AA88P1A6</accession>
<protein>
    <submittedName>
        <fullName evidence="2">Uncharacterized protein</fullName>
    </submittedName>
</protein>
<dbReference type="Proteomes" id="UP001187315">
    <property type="component" value="Unassembled WGS sequence"/>
</dbReference>
<gene>
    <name evidence="2" type="ORF">Q7C36_000174</name>
</gene>
<comment type="caution">
    <text evidence="2">The sequence shown here is derived from an EMBL/GenBank/DDBJ whole genome shotgun (WGS) entry which is preliminary data.</text>
</comment>
<name>A0AA88P1A6_TACVA</name>
<organism evidence="2 3">
    <name type="scientific">Tachysurus vachellii</name>
    <name type="common">Darkbarbel catfish</name>
    <name type="synonym">Pelteobagrus vachellii</name>
    <dbReference type="NCBI Taxonomy" id="175792"/>
    <lineage>
        <taxon>Eukaryota</taxon>
        <taxon>Metazoa</taxon>
        <taxon>Chordata</taxon>
        <taxon>Craniata</taxon>
        <taxon>Vertebrata</taxon>
        <taxon>Euteleostomi</taxon>
        <taxon>Actinopterygii</taxon>
        <taxon>Neopterygii</taxon>
        <taxon>Teleostei</taxon>
        <taxon>Ostariophysi</taxon>
        <taxon>Siluriformes</taxon>
        <taxon>Bagridae</taxon>
        <taxon>Tachysurus</taxon>
    </lineage>
</organism>
<dbReference type="EMBL" id="JAVHJS010000001">
    <property type="protein sequence ID" value="KAK2868303.1"/>
    <property type="molecule type" value="Genomic_DNA"/>
</dbReference>
<keyword evidence="1" id="KW-1133">Transmembrane helix</keyword>
<sequence length="169" mass="18480">MSGLKKSDAGWYWCSAGDLQVPVHISVGSEAPGLPRNHTINNPYHFSDTLLTLGIISGLLLVLMVVGLGIWKLKQKRTELLAANKGYSHSLISADVVYDNILSQSHPNENPKRCEDEVTYSTVTHGQRKASSTSEPEVSYSSVRISQQATVSEVPSNNSVIYSSVKHQQ</sequence>